<keyword evidence="2" id="KW-1185">Reference proteome</keyword>
<organism evidence="1 2">
    <name type="scientific">Maribrevibacterium harenarium</name>
    <dbReference type="NCBI Taxonomy" id="2589817"/>
    <lineage>
        <taxon>Bacteria</taxon>
        <taxon>Pseudomonadati</taxon>
        <taxon>Pseudomonadota</taxon>
        <taxon>Gammaproteobacteria</taxon>
        <taxon>Oceanospirillales</taxon>
        <taxon>Oceanospirillaceae</taxon>
        <taxon>Maribrevibacterium</taxon>
    </lineage>
</organism>
<dbReference type="AlphaFoldDB" id="A0A501W0E9"/>
<dbReference type="Pfam" id="PF05717">
    <property type="entry name" value="TnpB_IS66"/>
    <property type="match status" value="1"/>
</dbReference>
<dbReference type="NCBIfam" id="NF033819">
    <property type="entry name" value="IS66_TnpB"/>
    <property type="match status" value="1"/>
</dbReference>
<dbReference type="PANTHER" id="PTHR36455">
    <property type="match status" value="1"/>
</dbReference>
<gene>
    <name evidence="1" type="primary">tnpB</name>
    <name evidence="1" type="ORF">FJM67_17220</name>
</gene>
<protein>
    <submittedName>
        <fullName evidence="1">IS66 family insertion sequence element accessory protein TnpB</fullName>
    </submittedName>
</protein>
<dbReference type="Proteomes" id="UP000315901">
    <property type="component" value="Unassembled WGS sequence"/>
</dbReference>
<dbReference type="EMBL" id="VFRR01000099">
    <property type="protein sequence ID" value="TPE43443.1"/>
    <property type="molecule type" value="Genomic_DNA"/>
</dbReference>
<evidence type="ECO:0000313" key="2">
    <source>
        <dbReference type="Proteomes" id="UP000315901"/>
    </source>
</evidence>
<evidence type="ECO:0000313" key="1">
    <source>
        <dbReference type="EMBL" id="TPE43443.1"/>
    </source>
</evidence>
<reference evidence="1 2" key="1">
    <citation type="submission" date="2019-06" db="EMBL/GenBank/DDBJ databases">
        <title>A novel bacterium of genus Marinomonas, isolated from coastal sand.</title>
        <authorList>
            <person name="Huang H."/>
            <person name="Mo K."/>
            <person name="Hu Y."/>
        </authorList>
    </citation>
    <scope>NUCLEOTIDE SEQUENCE [LARGE SCALE GENOMIC DNA]</scope>
    <source>
        <strain evidence="1 2">HB171799</strain>
    </source>
</reference>
<dbReference type="PANTHER" id="PTHR36455:SF1">
    <property type="entry name" value="BLR8292 PROTEIN"/>
    <property type="match status" value="1"/>
</dbReference>
<name>A0A501W0E9_9GAMM</name>
<accession>A0A501W0E9</accession>
<dbReference type="InterPro" id="IPR008878">
    <property type="entry name" value="Transposase_IS66_Orf2"/>
</dbReference>
<comment type="caution">
    <text evidence="1">The sequence shown here is derived from an EMBL/GenBank/DDBJ whole genome shotgun (WGS) entry which is preliminary data.</text>
</comment>
<proteinExistence type="predicted"/>
<dbReference type="OrthoDB" id="4956084at2"/>
<sequence>MFGFSDSIPVVLICGVTDMRKSIDGLAYIVAYDLEMEPCSDKLFVFCGRRRDRLKILHWSANGFWLHYKRLEKGTFKWPGIDDDELSLTIAPRQLSWLLEGLPLDISQAHPHLIYRYHDC</sequence>
<dbReference type="RefSeq" id="WP_140591923.1">
    <property type="nucleotide sequence ID" value="NZ_VFRR01000099.1"/>
</dbReference>